<dbReference type="PANTHER" id="PTHR18964">
    <property type="entry name" value="ROK (REPRESSOR, ORF, KINASE) FAMILY"/>
    <property type="match status" value="1"/>
</dbReference>
<evidence type="ECO:0000313" key="2">
    <source>
        <dbReference type="EMBL" id="GAA4447929.1"/>
    </source>
</evidence>
<comment type="caution">
    <text evidence="2">The sequence shown here is derived from an EMBL/GenBank/DDBJ whole genome shotgun (WGS) entry which is preliminary data.</text>
</comment>
<dbReference type="Pfam" id="PF00480">
    <property type="entry name" value="ROK"/>
    <property type="match status" value="1"/>
</dbReference>
<dbReference type="Gene3D" id="3.30.420.40">
    <property type="match status" value="2"/>
</dbReference>
<keyword evidence="3" id="KW-1185">Reference proteome</keyword>
<reference evidence="3" key="1">
    <citation type="journal article" date="2019" name="Int. J. Syst. Evol. Microbiol.">
        <title>The Global Catalogue of Microorganisms (GCM) 10K type strain sequencing project: providing services to taxonomists for standard genome sequencing and annotation.</title>
        <authorList>
            <consortium name="The Broad Institute Genomics Platform"/>
            <consortium name="The Broad Institute Genome Sequencing Center for Infectious Disease"/>
            <person name="Wu L."/>
            <person name="Ma J."/>
        </authorList>
    </citation>
    <scope>NUCLEOTIDE SEQUENCE [LARGE SCALE GENOMIC DNA]</scope>
    <source>
        <strain evidence="3">JCM 17927</strain>
    </source>
</reference>
<sequence>MNAIGIDMGGTRIKGVLLNVTTGDVLHKVILPTGDGEGTPWKTAVQELVQQLKAATEEPIQGIGLAAPGLPNADNTAIACMPGRLQGLEHFSWPEYLQEPVRVLNDAHAALLAEARYGVARQASNALMLTLGTGVGGGLLLNGQLYQGYFQMAGHLGHISVDVDSEQLDITSIPGSLEDAIGNATVARRSYGRYQTTYALVDAYRQGEPLAALVWLTSIRRLAVAVASLANAFSPEVVVIGGGITQAGDALFGPLETFIDLFEWRPAGKKTIICKAHFDEWAGAIGAAGSVISNLSIATNQR</sequence>
<dbReference type="CDD" id="cd23763">
    <property type="entry name" value="ASKHA_ATPase_ROK"/>
    <property type="match status" value="1"/>
</dbReference>
<gene>
    <name evidence="2" type="primary">glcK</name>
    <name evidence="2" type="ORF">GCM10023189_05010</name>
</gene>
<dbReference type="EMBL" id="BAABHD010000005">
    <property type="protein sequence ID" value="GAA4447929.1"/>
    <property type="molecule type" value="Genomic_DNA"/>
</dbReference>
<organism evidence="2 3">
    <name type="scientific">Nibrella saemangeumensis</name>
    <dbReference type="NCBI Taxonomy" id="1084526"/>
    <lineage>
        <taxon>Bacteria</taxon>
        <taxon>Pseudomonadati</taxon>
        <taxon>Bacteroidota</taxon>
        <taxon>Cytophagia</taxon>
        <taxon>Cytophagales</taxon>
        <taxon>Spirosomataceae</taxon>
        <taxon>Nibrella</taxon>
    </lineage>
</organism>
<comment type="similarity">
    <text evidence="1">Belongs to the ROK (NagC/XylR) family.</text>
</comment>
<protein>
    <submittedName>
        <fullName evidence="2">Glucokinase</fullName>
    </submittedName>
</protein>
<evidence type="ECO:0000256" key="1">
    <source>
        <dbReference type="ARBA" id="ARBA00006479"/>
    </source>
</evidence>
<dbReference type="PROSITE" id="PS01125">
    <property type="entry name" value="ROK"/>
    <property type="match status" value="1"/>
</dbReference>
<evidence type="ECO:0000313" key="3">
    <source>
        <dbReference type="Proteomes" id="UP001501175"/>
    </source>
</evidence>
<name>A0ABP8MBL6_9BACT</name>
<dbReference type="SUPFAM" id="SSF53067">
    <property type="entry name" value="Actin-like ATPase domain"/>
    <property type="match status" value="1"/>
</dbReference>
<accession>A0ABP8MBL6</accession>
<proteinExistence type="inferred from homology"/>
<dbReference type="InterPro" id="IPR049874">
    <property type="entry name" value="ROK_cs"/>
</dbReference>
<dbReference type="InterPro" id="IPR000600">
    <property type="entry name" value="ROK"/>
</dbReference>
<dbReference type="PANTHER" id="PTHR18964:SF149">
    <property type="entry name" value="BIFUNCTIONAL UDP-N-ACETYLGLUCOSAMINE 2-EPIMERASE_N-ACETYLMANNOSAMINE KINASE"/>
    <property type="match status" value="1"/>
</dbReference>
<dbReference type="RefSeq" id="WP_345240222.1">
    <property type="nucleotide sequence ID" value="NZ_BAABHD010000005.1"/>
</dbReference>
<dbReference type="Proteomes" id="UP001501175">
    <property type="component" value="Unassembled WGS sequence"/>
</dbReference>
<dbReference type="InterPro" id="IPR043129">
    <property type="entry name" value="ATPase_NBD"/>
</dbReference>